<evidence type="ECO:0000313" key="2">
    <source>
        <dbReference type="EMBL" id="MBB6523831.1"/>
    </source>
</evidence>
<comment type="caution">
    <text evidence="2">The sequence shown here is derived from an EMBL/GenBank/DDBJ whole genome shotgun (WGS) entry which is preliminary data.</text>
</comment>
<feature type="domain" description="Beta-lactamase-related" evidence="1">
    <location>
        <begin position="61"/>
        <end position="371"/>
    </location>
</feature>
<accession>A0A7X0MXJ3</accession>
<proteinExistence type="predicted"/>
<gene>
    <name evidence="2" type="ORF">HNR48_004146</name>
</gene>
<dbReference type="InParanoid" id="A0A7X0MXJ3"/>
<dbReference type="InterPro" id="IPR001466">
    <property type="entry name" value="Beta-lactam-related"/>
</dbReference>
<dbReference type="InterPro" id="IPR050491">
    <property type="entry name" value="AmpC-like"/>
</dbReference>
<dbReference type="PANTHER" id="PTHR46825:SF9">
    <property type="entry name" value="BETA-LACTAMASE-RELATED DOMAIN-CONTAINING PROTEIN"/>
    <property type="match status" value="1"/>
</dbReference>
<dbReference type="RefSeq" id="WP_167202813.1">
    <property type="nucleotide sequence ID" value="NZ_JAAONY010000005.1"/>
</dbReference>
<sequence length="500" mass="55138">MTACFEGLRALLQKKEHDMKQLLTVLLLVLVWPTHAQASNGDASNHEQSQRSQYEQELFKLLSRLNEMTGVPAYSVAVVHKGSTVASVSSGFTNLEKKEKSHRESIFRLASVSKIIGATMLAELAMEGKLKPDAPIGEYLPQLDRKYHPISTRQLLAHISGMPHYQAKDYDLYKRHYDSAIEALSTLKGRNLLSSPGEKYHYSSHGYTLAGAVQESISTMSLSESLPAFVARWTGRKTPIIEDIRNLAPNTSKLYSLSSSGASEEEFGEKSYSVFGAGLSATAADLAQFGYQVIDRSHRNPALKALLFSPTYTTAGTAVGTAKYQLGFGWRMGEDFQGRKVYHHAGSTPGARSILVLYPEEALSIAILSNASWVSAIDEMAYSLASLYLDSAKARDLKSQARYKASFDESNGSGEIKCTDDQCYLANESTSFTRWLNKFNANGKPVTDWPIYAYSSERGDRLLMVNKVGIRTLLANGDADHYSSTIGKSKTYTIQLIPQQ</sequence>
<dbReference type="AlphaFoldDB" id="A0A7X0MXJ3"/>
<dbReference type="Pfam" id="PF00144">
    <property type="entry name" value="Beta-lactamase"/>
    <property type="match status" value="1"/>
</dbReference>
<evidence type="ECO:0000259" key="1">
    <source>
        <dbReference type="Pfam" id="PF00144"/>
    </source>
</evidence>
<dbReference type="Gene3D" id="3.40.710.10">
    <property type="entry name" value="DD-peptidase/beta-lactamase superfamily"/>
    <property type="match status" value="1"/>
</dbReference>
<dbReference type="InterPro" id="IPR012338">
    <property type="entry name" value="Beta-lactam/transpept-like"/>
</dbReference>
<dbReference type="SUPFAM" id="SSF56601">
    <property type="entry name" value="beta-lactamase/transpeptidase-like"/>
    <property type="match status" value="1"/>
</dbReference>
<name>A0A7X0MXJ3_9GAMM</name>
<evidence type="ECO:0000313" key="3">
    <source>
        <dbReference type="Proteomes" id="UP000528457"/>
    </source>
</evidence>
<protein>
    <submittedName>
        <fullName evidence="2">CubicO group peptidase (Beta-lactamase class C family)</fullName>
    </submittedName>
</protein>
<keyword evidence="3" id="KW-1185">Reference proteome</keyword>
<dbReference type="FunCoup" id="A0A7X0MXJ3">
    <property type="interactions" value="136"/>
</dbReference>
<dbReference type="EMBL" id="JACHHT010000005">
    <property type="protein sequence ID" value="MBB6523831.1"/>
    <property type="molecule type" value="Genomic_DNA"/>
</dbReference>
<dbReference type="PANTHER" id="PTHR46825">
    <property type="entry name" value="D-ALANYL-D-ALANINE-CARBOXYPEPTIDASE/ENDOPEPTIDASE AMPH"/>
    <property type="match status" value="1"/>
</dbReference>
<dbReference type="Proteomes" id="UP000528457">
    <property type="component" value="Unassembled WGS sequence"/>
</dbReference>
<organism evidence="2 3">
    <name type="scientific">Pseudoteredinibacter isoporae</name>
    <dbReference type="NCBI Taxonomy" id="570281"/>
    <lineage>
        <taxon>Bacteria</taxon>
        <taxon>Pseudomonadati</taxon>
        <taxon>Pseudomonadota</taxon>
        <taxon>Gammaproteobacteria</taxon>
        <taxon>Cellvibrionales</taxon>
        <taxon>Cellvibrionaceae</taxon>
        <taxon>Pseudoteredinibacter</taxon>
    </lineage>
</organism>
<reference evidence="2 3" key="1">
    <citation type="submission" date="2020-08" db="EMBL/GenBank/DDBJ databases">
        <title>Genomic Encyclopedia of Type Strains, Phase IV (KMG-IV): sequencing the most valuable type-strain genomes for metagenomic binning, comparative biology and taxonomic classification.</title>
        <authorList>
            <person name="Goeker M."/>
        </authorList>
    </citation>
    <scope>NUCLEOTIDE SEQUENCE [LARGE SCALE GENOMIC DNA]</scope>
    <source>
        <strain evidence="2 3">DSM 22368</strain>
    </source>
</reference>